<name>A0A2Z6NKH9_TRISU</name>
<dbReference type="OrthoDB" id="1435627at2759"/>
<feature type="compositionally biased region" description="Basic residues" evidence="1">
    <location>
        <begin position="74"/>
        <end position="87"/>
    </location>
</feature>
<feature type="domain" description="HAT C-terminal dimerisation" evidence="2">
    <location>
        <begin position="82"/>
        <end position="141"/>
    </location>
</feature>
<evidence type="ECO:0000256" key="1">
    <source>
        <dbReference type="SAM" id="MobiDB-lite"/>
    </source>
</evidence>
<proteinExistence type="predicted"/>
<feature type="region of interest" description="Disordered" evidence="1">
    <location>
        <begin position="70"/>
        <end position="89"/>
    </location>
</feature>
<dbReference type="PANTHER" id="PTHR23272:SF166">
    <property type="entry name" value="ZINC FINGER BED DOMAIN-CONTAINING PROTEIN RICESLEEPER 2-LIKE ISOFORM X1"/>
    <property type="match status" value="1"/>
</dbReference>
<dbReference type="EMBL" id="DF973655">
    <property type="protein sequence ID" value="GAU37122.1"/>
    <property type="molecule type" value="Genomic_DNA"/>
</dbReference>
<keyword evidence="4" id="KW-1185">Reference proteome</keyword>
<dbReference type="Proteomes" id="UP000242715">
    <property type="component" value="Unassembled WGS sequence"/>
</dbReference>
<reference evidence="4" key="1">
    <citation type="journal article" date="2017" name="Front. Plant Sci.">
        <title>Climate Clever Clovers: New Paradigm to Reduce the Environmental Footprint of Ruminants by Breeding Low Methanogenic Forages Utilizing Haplotype Variation.</title>
        <authorList>
            <person name="Kaur P."/>
            <person name="Appels R."/>
            <person name="Bayer P.E."/>
            <person name="Keeble-Gagnere G."/>
            <person name="Wang J."/>
            <person name="Hirakawa H."/>
            <person name="Shirasawa K."/>
            <person name="Vercoe P."/>
            <person name="Stefanova K."/>
            <person name="Durmic Z."/>
            <person name="Nichols P."/>
            <person name="Revell C."/>
            <person name="Isobe S.N."/>
            <person name="Edwards D."/>
            <person name="Erskine W."/>
        </authorList>
    </citation>
    <scope>NUCLEOTIDE SEQUENCE [LARGE SCALE GENOMIC DNA]</scope>
    <source>
        <strain evidence="4">cv. Daliak</strain>
    </source>
</reference>
<dbReference type="GO" id="GO:0046983">
    <property type="term" value="F:protein dimerization activity"/>
    <property type="evidence" value="ECO:0007669"/>
    <property type="project" value="InterPro"/>
</dbReference>
<dbReference type="InterPro" id="IPR008906">
    <property type="entry name" value="HATC_C_dom"/>
</dbReference>
<dbReference type="AlphaFoldDB" id="A0A2Z6NKH9"/>
<dbReference type="PANTHER" id="PTHR23272">
    <property type="entry name" value="BED FINGER-RELATED"/>
    <property type="match status" value="1"/>
</dbReference>
<dbReference type="Pfam" id="PF05699">
    <property type="entry name" value="Dimer_Tnp_hAT"/>
    <property type="match status" value="1"/>
</dbReference>
<evidence type="ECO:0000313" key="4">
    <source>
        <dbReference type="Proteomes" id="UP000242715"/>
    </source>
</evidence>
<sequence length="176" mass="19722">MCCPNSKTLPSFSLFAAFATAPPLRLAIRPSTSARSAVRPPLLKHLILIMRKRIMLVKLGKFTSKFRRQEVASKPRKAKKRKERSRKSPTLARIACDILSIPITTVSSESAFSIGARVLTKYRSSMKDESVQALLCARSWLYGFEELDDVNSNIDKDDETRGSVQASNTLEYVNID</sequence>
<organism evidence="3 4">
    <name type="scientific">Trifolium subterraneum</name>
    <name type="common">Subterranean clover</name>
    <dbReference type="NCBI Taxonomy" id="3900"/>
    <lineage>
        <taxon>Eukaryota</taxon>
        <taxon>Viridiplantae</taxon>
        <taxon>Streptophyta</taxon>
        <taxon>Embryophyta</taxon>
        <taxon>Tracheophyta</taxon>
        <taxon>Spermatophyta</taxon>
        <taxon>Magnoliopsida</taxon>
        <taxon>eudicotyledons</taxon>
        <taxon>Gunneridae</taxon>
        <taxon>Pentapetalae</taxon>
        <taxon>rosids</taxon>
        <taxon>fabids</taxon>
        <taxon>Fabales</taxon>
        <taxon>Fabaceae</taxon>
        <taxon>Papilionoideae</taxon>
        <taxon>50 kb inversion clade</taxon>
        <taxon>NPAAA clade</taxon>
        <taxon>Hologalegina</taxon>
        <taxon>IRL clade</taxon>
        <taxon>Trifolieae</taxon>
        <taxon>Trifolium</taxon>
    </lineage>
</organism>
<gene>
    <name evidence="3" type="ORF">TSUD_278730</name>
</gene>
<protein>
    <recommendedName>
        <fullName evidence="2">HAT C-terminal dimerisation domain-containing protein</fullName>
    </recommendedName>
</protein>
<dbReference type="InterPro" id="IPR012337">
    <property type="entry name" value="RNaseH-like_sf"/>
</dbReference>
<evidence type="ECO:0000259" key="2">
    <source>
        <dbReference type="Pfam" id="PF05699"/>
    </source>
</evidence>
<evidence type="ECO:0000313" key="3">
    <source>
        <dbReference type="EMBL" id="GAU37122.1"/>
    </source>
</evidence>
<accession>A0A2Z6NKH9</accession>
<dbReference type="SUPFAM" id="SSF53098">
    <property type="entry name" value="Ribonuclease H-like"/>
    <property type="match status" value="1"/>
</dbReference>